<dbReference type="GO" id="GO:0003950">
    <property type="term" value="F:NAD+ poly-ADP-ribosyltransferase activity"/>
    <property type="evidence" value="ECO:0007669"/>
    <property type="project" value="UniProtKB-UniRule"/>
</dbReference>
<gene>
    <name evidence="10 11 12 13" type="primary">Parp16</name>
</gene>
<dbReference type="Pfam" id="PF18084">
    <property type="entry name" value="ARTD15_N"/>
    <property type="match status" value="1"/>
</dbReference>
<dbReference type="Gene3D" id="3.90.228.10">
    <property type="match status" value="1"/>
</dbReference>
<dbReference type="RefSeq" id="XP_011298349.1">
    <property type="nucleotide sequence ID" value="XM_011300047.1"/>
</dbReference>
<dbReference type="GO" id="GO:0016779">
    <property type="term" value="F:nucleotidyltransferase activity"/>
    <property type="evidence" value="ECO:0007669"/>
    <property type="project" value="UniProtKB-KW"/>
</dbReference>
<evidence type="ECO:0000259" key="8">
    <source>
        <dbReference type="PROSITE" id="PS51059"/>
    </source>
</evidence>
<sequence>MACLETTPQMYSKWWEKKSLKDKIEINNVNPQNGTILSVASGTSSVKSVELDEFEKKVLALKSVLNRDSHAADLKWSLFVAACNTYRHDSCLKPFPSSYIQGEFKDIEKLRKVVEGIPPFAIIYDRLEDTKLYETYKEAIELLYWVLITHRDPYLKSAKKENYETILSKVPSEVMVARPNLIFQVATPNQSSKEDRWKASIKGHSTFYAYHGSRLENFHSIIHYGIQQHMSQPGLFGDGIYLSSELGVSLGFSPVGYGWGGSMLGSEISCIALCEVINHPDVKKGDTTRDVPKGFELSVRNKIPNKYYLVQNSDLVRIRHLLVYSQDFCSLKKTESTGIVGWFKQNKFLTFVLGYVVLLVSVGLSQNRSVEKYYRLFIQKAGLD</sequence>
<evidence type="ECO:0000256" key="6">
    <source>
        <dbReference type="RuleBase" id="RU362114"/>
    </source>
</evidence>
<evidence type="ECO:0000256" key="1">
    <source>
        <dbReference type="ARBA" id="ARBA00022676"/>
    </source>
</evidence>
<dbReference type="SUPFAM" id="SSF56399">
    <property type="entry name" value="ADP-ribosylation"/>
    <property type="match status" value="1"/>
</dbReference>
<evidence type="ECO:0000256" key="2">
    <source>
        <dbReference type="ARBA" id="ARBA00022679"/>
    </source>
</evidence>
<dbReference type="GeneID" id="105263684"/>
<keyword evidence="1 6" id="KW-0328">Glycosyltransferase</keyword>
<accession>A0A9R1SWC4</accession>
<keyword evidence="9" id="KW-1185">Reference proteome</keyword>
<accession>A0A9R1TWD1</accession>
<evidence type="ECO:0000256" key="3">
    <source>
        <dbReference type="ARBA" id="ARBA00022695"/>
    </source>
</evidence>
<dbReference type="InterPro" id="IPR041400">
    <property type="entry name" value="PARP16_N"/>
</dbReference>
<dbReference type="RefSeq" id="XP_011298350.1">
    <property type="nucleotide sequence ID" value="XM_011300048.1"/>
</dbReference>
<name>A0A9R1SWD2_9HYME</name>
<feature type="domain" description="PARP catalytic" evidence="8">
    <location>
        <begin position="134"/>
        <end position="333"/>
    </location>
</feature>
<accession>A0A9R1TVU1</accession>
<evidence type="ECO:0000313" key="11">
    <source>
        <dbReference type="RefSeq" id="XP_011298348.1"/>
    </source>
</evidence>
<evidence type="ECO:0000313" key="10">
    <source>
        <dbReference type="RefSeq" id="XP_011298347.1"/>
    </source>
</evidence>
<evidence type="ECO:0000256" key="5">
    <source>
        <dbReference type="ARBA" id="ARBA00024347"/>
    </source>
</evidence>
<evidence type="ECO:0000256" key="4">
    <source>
        <dbReference type="ARBA" id="ARBA00023027"/>
    </source>
</evidence>
<evidence type="ECO:0000313" key="13">
    <source>
        <dbReference type="RefSeq" id="XP_011298350.1"/>
    </source>
</evidence>
<dbReference type="PROSITE" id="PS51059">
    <property type="entry name" value="PARP_CATALYTIC"/>
    <property type="match status" value="1"/>
</dbReference>
<keyword evidence="7" id="KW-0812">Transmembrane</keyword>
<keyword evidence="3" id="KW-0548">Nucleotidyltransferase</keyword>
<dbReference type="RefSeq" id="XP_011298348.1">
    <property type="nucleotide sequence ID" value="XM_011300046.1"/>
</dbReference>
<reference evidence="10 11" key="1">
    <citation type="submission" date="2025-04" db="UniProtKB">
        <authorList>
            <consortium name="RefSeq"/>
        </authorList>
    </citation>
    <scope>IDENTIFICATION</scope>
    <source>
        <strain evidence="10 11">USDA-PBARC FA_bdor</strain>
        <tissue evidence="10 11">Whole organism</tissue>
    </source>
</reference>
<evidence type="ECO:0000313" key="9">
    <source>
        <dbReference type="Proteomes" id="UP000694866"/>
    </source>
</evidence>
<dbReference type="EC" id="2.4.2.-" evidence="6"/>
<dbReference type="InterPro" id="IPR051838">
    <property type="entry name" value="ARTD_PARP"/>
</dbReference>
<evidence type="ECO:0000313" key="12">
    <source>
        <dbReference type="RefSeq" id="XP_011298349.1"/>
    </source>
</evidence>
<dbReference type="AlphaFoldDB" id="A0A9R1SWD2"/>
<protein>
    <recommendedName>
        <fullName evidence="6">Poly [ADP-ribose] polymerase</fullName>
        <shortName evidence="6">PARP</shortName>
        <ecNumber evidence="6">2.4.2.-</ecNumber>
    </recommendedName>
</protein>
<accession>A0A9R1SWD2</accession>
<feature type="transmembrane region" description="Helical" evidence="7">
    <location>
        <begin position="348"/>
        <end position="365"/>
    </location>
</feature>
<keyword evidence="2 6" id="KW-0808">Transferase</keyword>
<dbReference type="InterPro" id="IPR012317">
    <property type="entry name" value="Poly(ADP-ribose)pol_cat_dom"/>
</dbReference>
<keyword evidence="4 6" id="KW-0520">NAD</keyword>
<evidence type="ECO:0000256" key="7">
    <source>
        <dbReference type="SAM" id="Phobius"/>
    </source>
</evidence>
<keyword evidence="7" id="KW-0472">Membrane</keyword>
<dbReference type="Pfam" id="PF00644">
    <property type="entry name" value="PARP"/>
    <property type="match status" value="1"/>
</dbReference>
<dbReference type="CTD" id="54956"/>
<proteinExistence type="inferred from homology"/>
<comment type="similarity">
    <text evidence="5">Belongs to the ARTD/PARP family.</text>
</comment>
<organism evidence="9 13">
    <name type="scientific">Fopius arisanus</name>
    <dbReference type="NCBI Taxonomy" id="64838"/>
    <lineage>
        <taxon>Eukaryota</taxon>
        <taxon>Metazoa</taxon>
        <taxon>Ecdysozoa</taxon>
        <taxon>Arthropoda</taxon>
        <taxon>Hexapoda</taxon>
        <taxon>Insecta</taxon>
        <taxon>Pterygota</taxon>
        <taxon>Neoptera</taxon>
        <taxon>Endopterygota</taxon>
        <taxon>Hymenoptera</taxon>
        <taxon>Apocrita</taxon>
        <taxon>Ichneumonoidea</taxon>
        <taxon>Braconidae</taxon>
        <taxon>Opiinae</taxon>
        <taxon>Fopius</taxon>
    </lineage>
</organism>
<dbReference type="PANTHER" id="PTHR21328">
    <property type="entry name" value="POLY ADP-RIBOSE POLYMERASE FAMILY, MEMBER PARP"/>
    <property type="match status" value="1"/>
</dbReference>
<keyword evidence="7" id="KW-1133">Transmembrane helix</keyword>
<dbReference type="Proteomes" id="UP000694866">
    <property type="component" value="Unplaced"/>
</dbReference>
<dbReference type="KEGG" id="fas:105263684"/>
<dbReference type="RefSeq" id="XP_011298347.1">
    <property type="nucleotide sequence ID" value="XM_011300045.1"/>
</dbReference>
<dbReference type="OrthoDB" id="19501at2759"/>